<reference evidence="1 2" key="1">
    <citation type="journal article" date="2018" name="Front. Microbiol.">
        <title>Genome-Wide Analysis of Corynespora cassiicola Leaf Fall Disease Putative Effectors.</title>
        <authorList>
            <person name="Lopez D."/>
            <person name="Ribeiro S."/>
            <person name="Label P."/>
            <person name="Fumanal B."/>
            <person name="Venisse J.S."/>
            <person name="Kohler A."/>
            <person name="de Oliveira R.R."/>
            <person name="Labutti K."/>
            <person name="Lipzen A."/>
            <person name="Lail K."/>
            <person name="Bauer D."/>
            <person name="Ohm R.A."/>
            <person name="Barry K.W."/>
            <person name="Spatafora J."/>
            <person name="Grigoriev I.V."/>
            <person name="Martin F.M."/>
            <person name="Pujade-Renaud V."/>
        </authorList>
    </citation>
    <scope>NUCLEOTIDE SEQUENCE [LARGE SCALE GENOMIC DNA]</scope>
    <source>
        <strain evidence="1 2">Philippines</strain>
    </source>
</reference>
<proteinExistence type="predicted"/>
<evidence type="ECO:0000313" key="2">
    <source>
        <dbReference type="Proteomes" id="UP000240883"/>
    </source>
</evidence>
<accession>A0A2T2PCD2</accession>
<evidence type="ECO:0000313" key="1">
    <source>
        <dbReference type="EMBL" id="PSN75295.1"/>
    </source>
</evidence>
<dbReference type="Proteomes" id="UP000240883">
    <property type="component" value="Unassembled WGS sequence"/>
</dbReference>
<sequence length="223" mass="24758">MFKHVETAPQISMQGAGAWAAPTSWTAERPLWALNLARLGTAALDAVFFCTVLLLLLTWPSDTGGTSSLPALLPTCRPRRPEHPPAHRGIVASWHRQRHLCIRETGKLVNIHAPVFINKSRFSFPLPTWSCVRGKHGRGSTLCGVGQWQHHPRHASAPRIQPPSLHQSIFIASEPPAFQISFIPTHIINPYVNRPVSIHFSPAITCCCIERRHTGECGLWAMD</sequence>
<gene>
    <name evidence="1" type="ORF">BS50DRAFT_37488</name>
</gene>
<protein>
    <submittedName>
        <fullName evidence="1">Uncharacterized protein</fullName>
    </submittedName>
</protein>
<name>A0A2T2PCD2_CORCC</name>
<organism evidence="1 2">
    <name type="scientific">Corynespora cassiicola Philippines</name>
    <dbReference type="NCBI Taxonomy" id="1448308"/>
    <lineage>
        <taxon>Eukaryota</taxon>
        <taxon>Fungi</taxon>
        <taxon>Dikarya</taxon>
        <taxon>Ascomycota</taxon>
        <taxon>Pezizomycotina</taxon>
        <taxon>Dothideomycetes</taxon>
        <taxon>Pleosporomycetidae</taxon>
        <taxon>Pleosporales</taxon>
        <taxon>Corynesporascaceae</taxon>
        <taxon>Corynespora</taxon>
    </lineage>
</organism>
<keyword evidence="2" id="KW-1185">Reference proteome</keyword>
<dbReference type="AlphaFoldDB" id="A0A2T2PCD2"/>
<dbReference type="EMBL" id="KZ678128">
    <property type="protein sequence ID" value="PSN75295.1"/>
    <property type="molecule type" value="Genomic_DNA"/>
</dbReference>